<organism evidence="1 2">
    <name type="scientific">Postia placenta MAD-698-R-SB12</name>
    <dbReference type="NCBI Taxonomy" id="670580"/>
    <lineage>
        <taxon>Eukaryota</taxon>
        <taxon>Fungi</taxon>
        <taxon>Dikarya</taxon>
        <taxon>Basidiomycota</taxon>
        <taxon>Agaricomycotina</taxon>
        <taxon>Agaricomycetes</taxon>
        <taxon>Polyporales</taxon>
        <taxon>Adustoporiaceae</taxon>
        <taxon>Rhodonia</taxon>
    </lineage>
</organism>
<dbReference type="EMBL" id="KZ110591">
    <property type="protein sequence ID" value="OSX67857.1"/>
    <property type="molecule type" value="Genomic_DNA"/>
</dbReference>
<gene>
    <name evidence="1" type="ORF">POSPLADRAFT_1051973</name>
</gene>
<dbReference type="AlphaFoldDB" id="A0A1X6NGT6"/>
<proteinExistence type="predicted"/>
<evidence type="ECO:0000313" key="2">
    <source>
        <dbReference type="Proteomes" id="UP000194127"/>
    </source>
</evidence>
<accession>A0A1X6NGT6</accession>
<dbReference type="RefSeq" id="XP_024344651.1">
    <property type="nucleotide sequence ID" value="XM_024480223.1"/>
</dbReference>
<sequence>MSFAGYSSTISSLSEEDLSVKRSSLLMRYAEDELSQHLASAQHEEALIRKWTTALQAQPCSESDVPAMERRRTAVRAKAKEYHEELNTLLDKMPEDPPITVSQLAASHKQLREKEKILAEKRARVAAFQGLPPNIDVARHQLSHAQDEHMKLIQLRERLLDRMASGVA</sequence>
<protein>
    <submittedName>
        <fullName evidence="1">Uncharacterized protein</fullName>
    </submittedName>
</protein>
<dbReference type="OrthoDB" id="5372507at2759"/>
<evidence type="ECO:0000313" key="1">
    <source>
        <dbReference type="EMBL" id="OSX67857.1"/>
    </source>
</evidence>
<dbReference type="GeneID" id="36325173"/>
<keyword evidence="2" id="KW-1185">Reference proteome</keyword>
<name>A0A1X6NGT6_9APHY</name>
<reference evidence="1 2" key="1">
    <citation type="submission" date="2017-04" db="EMBL/GenBank/DDBJ databases">
        <title>Genome Sequence of the Model Brown-Rot Fungus Postia placenta SB12.</title>
        <authorList>
            <consortium name="DOE Joint Genome Institute"/>
            <person name="Gaskell J."/>
            <person name="Kersten P."/>
            <person name="Larrondo L.F."/>
            <person name="Canessa P."/>
            <person name="Martinez D."/>
            <person name="Hibbett D."/>
            <person name="Schmoll M."/>
            <person name="Kubicek C.P."/>
            <person name="Martinez A.T."/>
            <person name="Yadav J."/>
            <person name="Master E."/>
            <person name="Magnuson J.K."/>
            <person name="James T."/>
            <person name="Yaver D."/>
            <person name="Berka R."/>
            <person name="Labutti K."/>
            <person name="Lipzen A."/>
            <person name="Aerts A."/>
            <person name="Barry K."/>
            <person name="Henrissat B."/>
            <person name="Blanchette R."/>
            <person name="Grigoriev I."/>
            <person name="Cullen D."/>
        </authorList>
    </citation>
    <scope>NUCLEOTIDE SEQUENCE [LARGE SCALE GENOMIC DNA]</scope>
    <source>
        <strain evidence="1 2">MAD-698-R-SB12</strain>
    </source>
</reference>
<dbReference type="Proteomes" id="UP000194127">
    <property type="component" value="Unassembled WGS sequence"/>
</dbReference>